<organism evidence="1 2">
    <name type="scientific">Gemmata palustris</name>
    <dbReference type="NCBI Taxonomy" id="2822762"/>
    <lineage>
        <taxon>Bacteria</taxon>
        <taxon>Pseudomonadati</taxon>
        <taxon>Planctomycetota</taxon>
        <taxon>Planctomycetia</taxon>
        <taxon>Gemmatales</taxon>
        <taxon>Gemmataceae</taxon>
        <taxon>Gemmata</taxon>
    </lineage>
</organism>
<gene>
    <name evidence="1" type="ORF">J8F10_06470</name>
</gene>
<name>A0ABS5BMH7_9BACT</name>
<keyword evidence="2" id="KW-1185">Reference proteome</keyword>
<dbReference type="EMBL" id="JAGKQQ010000001">
    <property type="protein sequence ID" value="MBP3954924.1"/>
    <property type="molecule type" value="Genomic_DNA"/>
</dbReference>
<comment type="caution">
    <text evidence="1">The sequence shown here is derived from an EMBL/GenBank/DDBJ whole genome shotgun (WGS) entry which is preliminary data.</text>
</comment>
<accession>A0ABS5BMH7</accession>
<dbReference type="Proteomes" id="UP000676565">
    <property type="component" value="Unassembled WGS sequence"/>
</dbReference>
<dbReference type="RefSeq" id="WP_210653032.1">
    <property type="nucleotide sequence ID" value="NZ_JAGKQQ010000001.1"/>
</dbReference>
<protein>
    <submittedName>
        <fullName evidence="1">Uncharacterized protein</fullName>
    </submittedName>
</protein>
<reference evidence="1 2" key="1">
    <citation type="submission" date="2021-04" db="EMBL/GenBank/DDBJ databases">
        <authorList>
            <person name="Ivanova A."/>
        </authorList>
    </citation>
    <scope>NUCLEOTIDE SEQUENCE [LARGE SCALE GENOMIC DNA]</scope>
    <source>
        <strain evidence="1 2">G18</strain>
    </source>
</reference>
<sequence length="438" mass="45565">MGYELSKKTAQKLKALLQKGAPLLASPTTNTTQRLITFIEVTGDEIHSGFYPCKAIAFNTVSGTFEEFTGTSVAFDCNDLPLEDGKRYLAQHVGINDVSEGGSGSGSGSGSVVNQVFVVQESEAGGSAPAVNNLKDSVRLVVTAALPANSYSNGSSGVGATLTATSNGAFPFTDGFSTNLNDEILITAEATASRNGVYKITDLGSVSTPWVLTRRSDMDSATDFVGALVPVRLGTLNTNTLWFCTNYTNPTVGSTSINFKRVSGNVDGPATATTDTAIALWDGTSGRQLKNCSYNIGSNINYAFNTADGYPGFSAGSGYVYVRANDVLTGTLLTDWAQLGAGGTGGSGPGLTTSHVGGFTCSLNNYQSEWHCQTYYAGRFILKAPQNGSGSSTPKYSIVRISSYTPTTYDGIDATCTVTVSGVPKTMTIVGGLVVGLA</sequence>
<evidence type="ECO:0000313" key="1">
    <source>
        <dbReference type="EMBL" id="MBP3954924.1"/>
    </source>
</evidence>
<evidence type="ECO:0000313" key="2">
    <source>
        <dbReference type="Proteomes" id="UP000676565"/>
    </source>
</evidence>
<proteinExistence type="predicted"/>